<protein>
    <submittedName>
        <fullName evidence="1">Uncharacterized protein</fullName>
    </submittedName>
</protein>
<keyword evidence="2" id="KW-1185">Reference proteome</keyword>
<accession>A0AAD9UTN3</accession>
<dbReference type="AlphaFoldDB" id="A0AAD9UTN3"/>
<evidence type="ECO:0000313" key="2">
    <source>
        <dbReference type="Proteomes" id="UP001249851"/>
    </source>
</evidence>
<reference evidence="1" key="2">
    <citation type="journal article" date="2023" name="Science">
        <title>Genomic signatures of disease resistance in endangered staghorn corals.</title>
        <authorList>
            <person name="Vollmer S.V."/>
            <person name="Selwyn J.D."/>
            <person name="Despard B.A."/>
            <person name="Roesel C.L."/>
        </authorList>
    </citation>
    <scope>NUCLEOTIDE SEQUENCE</scope>
    <source>
        <strain evidence="1">K2</strain>
    </source>
</reference>
<dbReference type="EMBL" id="JARQWQ010000125">
    <property type="protein sequence ID" value="KAK2549513.1"/>
    <property type="molecule type" value="Genomic_DNA"/>
</dbReference>
<comment type="caution">
    <text evidence="1">The sequence shown here is derived from an EMBL/GenBank/DDBJ whole genome shotgun (WGS) entry which is preliminary data.</text>
</comment>
<gene>
    <name evidence="1" type="ORF">P5673_030057</name>
</gene>
<organism evidence="1 2">
    <name type="scientific">Acropora cervicornis</name>
    <name type="common">Staghorn coral</name>
    <dbReference type="NCBI Taxonomy" id="6130"/>
    <lineage>
        <taxon>Eukaryota</taxon>
        <taxon>Metazoa</taxon>
        <taxon>Cnidaria</taxon>
        <taxon>Anthozoa</taxon>
        <taxon>Hexacorallia</taxon>
        <taxon>Scleractinia</taxon>
        <taxon>Astrocoeniina</taxon>
        <taxon>Acroporidae</taxon>
        <taxon>Acropora</taxon>
    </lineage>
</organism>
<dbReference type="InterPro" id="IPR043128">
    <property type="entry name" value="Rev_trsase/Diguanyl_cyclase"/>
</dbReference>
<sequence length="202" mass="22376">MPAQLKSECPAKDVICYRCGRKGHCQSVAKAKLLNLEELWNTNRLKFMACELTVRLTQVQVAIVVLLYLHKSSFGDKELLPTSVQIFGYGESPVANLGACTIAIHTGNSQAPQMATYQVTDTQGYRMLVSADVFQERLNAVLKDMKGATGCMDNILMRGADSKDSDVNLLRLLELSARMNGIKFSLKKLQFTQRSVNSLGRL</sequence>
<name>A0AAD9UTN3_ACRCE</name>
<reference evidence="1" key="1">
    <citation type="journal article" date="2023" name="G3 (Bethesda)">
        <title>Whole genome assembly and annotation of the endangered Caribbean coral Acropora cervicornis.</title>
        <authorList>
            <person name="Selwyn J.D."/>
            <person name="Vollmer S.V."/>
        </authorList>
    </citation>
    <scope>NUCLEOTIDE SEQUENCE</scope>
    <source>
        <strain evidence="1">K2</strain>
    </source>
</reference>
<evidence type="ECO:0000313" key="1">
    <source>
        <dbReference type="EMBL" id="KAK2549513.1"/>
    </source>
</evidence>
<proteinExistence type="predicted"/>
<dbReference type="Gene3D" id="3.30.70.270">
    <property type="match status" value="1"/>
</dbReference>
<dbReference type="Proteomes" id="UP001249851">
    <property type="component" value="Unassembled WGS sequence"/>
</dbReference>